<dbReference type="EMBL" id="BNCQ01000001">
    <property type="protein sequence ID" value="GIL93946.1"/>
    <property type="molecule type" value="Genomic_DNA"/>
</dbReference>
<protein>
    <submittedName>
        <fullName evidence="1">Uncharacterized protein</fullName>
    </submittedName>
</protein>
<name>A0A8J4D753_9CHLO</name>
<gene>
    <name evidence="1" type="ORF">Vretimale_178</name>
</gene>
<evidence type="ECO:0000313" key="2">
    <source>
        <dbReference type="Proteomes" id="UP000722791"/>
    </source>
</evidence>
<dbReference type="Proteomes" id="UP000722791">
    <property type="component" value="Unassembled WGS sequence"/>
</dbReference>
<sequence>MPLCICRRVSGDSFEPGLEKRGADCAELNHERGTVMAERMAGLGVGIPPLSQEAAHVGATNTSFGVGGLTATALGSPEADEGTFAWPGICRPAGTASIEASLLMDAVANVVDVLRLLWYGGRHRCGRQQPSPQCANYWLQQHIYGLPIIMLNRSHLHPWRPRQQAAGHTRTHC</sequence>
<reference evidence="1" key="1">
    <citation type="journal article" date="2021" name="Proc. Natl. Acad. Sci. U.S.A.">
        <title>Three genomes in the algal genus Volvox reveal the fate of a haploid sex-determining region after a transition to homothallism.</title>
        <authorList>
            <person name="Yamamoto K."/>
            <person name="Hamaji T."/>
            <person name="Kawai-Toyooka H."/>
            <person name="Matsuzaki R."/>
            <person name="Takahashi F."/>
            <person name="Nishimura Y."/>
            <person name="Kawachi M."/>
            <person name="Noguchi H."/>
            <person name="Minakuchi Y."/>
            <person name="Umen J.G."/>
            <person name="Toyoda A."/>
            <person name="Nozaki H."/>
        </authorList>
    </citation>
    <scope>NUCLEOTIDE SEQUENCE</scope>
    <source>
        <strain evidence="1">NIES-3785</strain>
    </source>
</reference>
<dbReference type="AlphaFoldDB" id="A0A8J4D753"/>
<organism evidence="1 2">
    <name type="scientific">Volvox reticuliferus</name>
    <dbReference type="NCBI Taxonomy" id="1737510"/>
    <lineage>
        <taxon>Eukaryota</taxon>
        <taxon>Viridiplantae</taxon>
        <taxon>Chlorophyta</taxon>
        <taxon>core chlorophytes</taxon>
        <taxon>Chlorophyceae</taxon>
        <taxon>CS clade</taxon>
        <taxon>Chlamydomonadales</taxon>
        <taxon>Volvocaceae</taxon>
        <taxon>Volvox</taxon>
    </lineage>
</organism>
<comment type="caution">
    <text evidence="1">The sequence shown here is derived from an EMBL/GenBank/DDBJ whole genome shotgun (WGS) entry which is preliminary data.</text>
</comment>
<evidence type="ECO:0000313" key="1">
    <source>
        <dbReference type="EMBL" id="GIL93946.1"/>
    </source>
</evidence>
<proteinExistence type="predicted"/>
<accession>A0A8J4D753</accession>